<keyword evidence="1" id="KW-0812">Transmembrane</keyword>
<keyword evidence="3" id="KW-1185">Reference proteome</keyword>
<comment type="caution">
    <text evidence="2">The sequence shown here is derived from an EMBL/GenBank/DDBJ whole genome shotgun (WGS) entry which is preliminary data.</text>
</comment>
<organism evidence="2 3">
    <name type="scientific">Olea europaea subsp. europaea</name>
    <dbReference type="NCBI Taxonomy" id="158383"/>
    <lineage>
        <taxon>Eukaryota</taxon>
        <taxon>Viridiplantae</taxon>
        <taxon>Streptophyta</taxon>
        <taxon>Embryophyta</taxon>
        <taxon>Tracheophyta</taxon>
        <taxon>Spermatophyta</taxon>
        <taxon>Magnoliopsida</taxon>
        <taxon>eudicotyledons</taxon>
        <taxon>Gunneridae</taxon>
        <taxon>Pentapetalae</taxon>
        <taxon>asterids</taxon>
        <taxon>lamiids</taxon>
        <taxon>Lamiales</taxon>
        <taxon>Oleaceae</taxon>
        <taxon>Oleeae</taxon>
        <taxon>Olea</taxon>
    </lineage>
</organism>
<dbReference type="AlphaFoldDB" id="A0A8S0SXX8"/>
<proteinExistence type="predicted"/>
<dbReference type="Gramene" id="OE9A023064T1">
    <property type="protein sequence ID" value="OE9A023064C1"/>
    <property type="gene ID" value="OE9A023064"/>
</dbReference>
<feature type="transmembrane region" description="Helical" evidence="1">
    <location>
        <begin position="39"/>
        <end position="61"/>
    </location>
</feature>
<sequence length="85" mass="9618">MAENRQHNYHLLKLSICGPPHTHYSSTCAGYNVHRSFFITHSIITFFLAACSIANFANSIFDSISRSRTNRSIYTIPQSASPMEH</sequence>
<dbReference type="EMBL" id="CACTIH010005531">
    <property type="protein sequence ID" value="CAA2996655.1"/>
    <property type="molecule type" value="Genomic_DNA"/>
</dbReference>
<gene>
    <name evidence="2" type="ORF">OLEA9_A023064</name>
</gene>
<evidence type="ECO:0000313" key="3">
    <source>
        <dbReference type="Proteomes" id="UP000594638"/>
    </source>
</evidence>
<name>A0A8S0SXX8_OLEEU</name>
<keyword evidence="1" id="KW-1133">Transmembrane helix</keyword>
<feature type="non-terminal residue" evidence="2">
    <location>
        <position position="85"/>
    </location>
</feature>
<keyword evidence="1" id="KW-0472">Membrane</keyword>
<evidence type="ECO:0000256" key="1">
    <source>
        <dbReference type="SAM" id="Phobius"/>
    </source>
</evidence>
<dbReference type="Proteomes" id="UP000594638">
    <property type="component" value="Unassembled WGS sequence"/>
</dbReference>
<protein>
    <submittedName>
        <fullName evidence="2">Uncharacterized protein</fullName>
    </submittedName>
</protein>
<evidence type="ECO:0000313" key="2">
    <source>
        <dbReference type="EMBL" id="CAA2996655.1"/>
    </source>
</evidence>
<accession>A0A8S0SXX8</accession>
<reference evidence="2 3" key="1">
    <citation type="submission" date="2019-12" db="EMBL/GenBank/DDBJ databases">
        <authorList>
            <person name="Alioto T."/>
            <person name="Alioto T."/>
            <person name="Gomez Garrido J."/>
        </authorList>
    </citation>
    <scope>NUCLEOTIDE SEQUENCE [LARGE SCALE GENOMIC DNA]</scope>
</reference>